<dbReference type="Pfam" id="PF03592">
    <property type="entry name" value="Terminase_2"/>
    <property type="match status" value="1"/>
</dbReference>
<comment type="caution">
    <text evidence="1">The sequence shown here is derived from an EMBL/GenBank/DDBJ whole genome shotgun (WGS) entry which is preliminary data.</text>
</comment>
<proteinExistence type="predicted"/>
<dbReference type="GO" id="GO:0051276">
    <property type="term" value="P:chromosome organization"/>
    <property type="evidence" value="ECO:0007669"/>
    <property type="project" value="InterPro"/>
</dbReference>
<dbReference type="EMBL" id="BARU01022681">
    <property type="protein sequence ID" value="GAH59537.1"/>
    <property type="molecule type" value="Genomic_DNA"/>
</dbReference>
<protein>
    <recommendedName>
        <fullName evidence="2">Terminase small subunit</fullName>
    </recommendedName>
</protein>
<dbReference type="Gene3D" id="1.10.10.1400">
    <property type="entry name" value="Terminase, small subunit, N-terminal DNA-binding domain, HTH motif"/>
    <property type="match status" value="1"/>
</dbReference>
<reference evidence="1" key="1">
    <citation type="journal article" date="2014" name="Front. Microbiol.">
        <title>High frequency of phylogenetically diverse reductive dehalogenase-homologous genes in deep subseafloor sedimentary metagenomes.</title>
        <authorList>
            <person name="Kawai M."/>
            <person name="Futagami T."/>
            <person name="Toyoda A."/>
            <person name="Takaki Y."/>
            <person name="Nishi S."/>
            <person name="Hori S."/>
            <person name="Arai W."/>
            <person name="Tsubouchi T."/>
            <person name="Morono Y."/>
            <person name="Uchiyama I."/>
            <person name="Ito T."/>
            <person name="Fujiyama A."/>
            <person name="Inagaki F."/>
            <person name="Takami H."/>
        </authorList>
    </citation>
    <scope>NUCLEOTIDE SEQUENCE</scope>
    <source>
        <strain evidence="1">Expedition CK06-06</strain>
    </source>
</reference>
<organism evidence="1">
    <name type="scientific">marine sediment metagenome</name>
    <dbReference type="NCBI Taxonomy" id="412755"/>
    <lineage>
        <taxon>unclassified sequences</taxon>
        <taxon>metagenomes</taxon>
        <taxon>ecological metagenomes</taxon>
    </lineage>
</organism>
<gene>
    <name evidence="1" type="ORF">S03H2_36907</name>
</gene>
<name>X1GQT3_9ZZZZ</name>
<accession>X1GQT3</accession>
<dbReference type="InterPro" id="IPR005335">
    <property type="entry name" value="Terminase_ssu"/>
</dbReference>
<dbReference type="InterPro" id="IPR038713">
    <property type="entry name" value="Terminase_Gp1_N_sf"/>
</dbReference>
<sequence length="126" mass="14426">MKEKNIKFLGEGNKEYTISPIEKVFCEKYIEFRGNGTEAILAAGFKTKNRKSASAMASRRLLKPRIAQFLKSILSGNVSMSNDTEKVMKHLAFLITQNKSFSIKLRAIRLYNKLARRYPGQINHNK</sequence>
<evidence type="ECO:0000313" key="1">
    <source>
        <dbReference type="EMBL" id="GAH59537.1"/>
    </source>
</evidence>
<evidence type="ECO:0008006" key="2">
    <source>
        <dbReference type="Google" id="ProtNLM"/>
    </source>
</evidence>
<dbReference type="AlphaFoldDB" id="X1GQT3"/>